<dbReference type="EC" id="1.14.14.21" evidence="9"/>
<dbReference type="InterPro" id="IPR037069">
    <property type="entry name" value="AcylCoA_DH/ox_N_sf"/>
</dbReference>
<comment type="similarity">
    <text evidence="8">Belongs to the DszC flavin monooxygenase family.</text>
</comment>
<proteinExistence type="inferred from homology"/>
<dbReference type="InterPro" id="IPR046373">
    <property type="entry name" value="Acyl-CoA_Oxase/DH_mid-dom_sf"/>
</dbReference>
<comment type="catalytic activity">
    <reaction evidence="12">
        <text>dibenzothiophene 5-oxide + FMNH2 + O2 = dibenzothiophene 5,5-dioxide + FMN + H2O + H(+)</text>
        <dbReference type="Rhea" id="RHEA:49080"/>
        <dbReference type="ChEBI" id="CHEBI:15377"/>
        <dbReference type="ChEBI" id="CHEBI:15378"/>
        <dbReference type="ChEBI" id="CHEBI:15379"/>
        <dbReference type="ChEBI" id="CHEBI:23683"/>
        <dbReference type="ChEBI" id="CHEBI:57618"/>
        <dbReference type="ChEBI" id="CHEBI:58210"/>
        <dbReference type="ChEBI" id="CHEBI:90356"/>
    </reaction>
</comment>
<evidence type="ECO:0000256" key="4">
    <source>
        <dbReference type="ARBA" id="ARBA00022741"/>
    </source>
</evidence>
<dbReference type="Proteomes" id="UP000574369">
    <property type="component" value="Unassembled WGS sequence"/>
</dbReference>
<dbReference type="PANTHER" id="PTHR43884">
    <property type="entry name" value="ACYL-COA DEHYDROGENASE"/>
    <property type="match status" value="1"/>
</dbReference>
<evidence type="ECO:0000256" key="10">
    <source>
        <dbReference type="ARBA" id="ARBA00034345"/>
    </source>
</evidence>
<dbReference type="InterPro" id="IPR009100">
    <property type="entry name" value="AcylCoA_DH/oxidase_NM_dom_sf"/>
</dbReference>
<name>A0ABR6GR16_9BURK</name>
<keyword evidence="5" id="KW-0560">Oxidoreductase</keyword>
<comment type="catalytic activity">
    <reaction evidence="11">
        <text>dibenzothiophene + FMNH2 + O2 = dibenzothiophene 5-oxide + FMN + H2O + H(+)</text>
        <dbReference type="Rhea" id="RHEA:49076"/>
        <dbReference type="ChEBI" id="CHEBI:15377"/>
        <dbReference type="ChEBI" id="CHEBI:15378"/>
        <dbReference type="ChEBI" id="CHEBI:15379"/>
        <dbReference type="ChEBI" id="CHEBI:23681"/>
        <dbReference type="ChEBI" id="CHEBI:23683"/>
        <dbReference type="ChEBI" id="CHEBI:57618"/>
        <dbReference type="ChEBI" id="CHEBI:58210"/>
    </reaction>
</comment>
<evidence type="ECO:0000256" key="13">
    <source>
        <dbReference type="ARBA" id="ARBA00049456"/>
    </source>
</evidence>
<dbReference type="EMBL" id="JACHXO010000001">
    <property type="protein sequence ID" value="MBB3193664.1"/>
    <property type="molecule type" value="Genomic_DNA"/>
</dbReference>
<feature type="domain" description="Acyl-CoA dehydrogenase C-terminal" evidence="15">
    <location>
        <begin position="262"/>
        <end position="397"/>
    </location>
</feature>
<sequence length="422" mass="44929">MTSALIHPAPSRAESDLTIHDAVHPLSAASADPLAALLTSALPALARRLDETAVARDQAGGHALAERELIRASGLLSLTVPRALGGFGGGAPELFHTVRVLARVDSSLAHVLGFHHLQLFGVSLYGGPAALEHGSRHLRETAEQRLFWGNALNPADTRLRATAVAGGWRLDGVKSFCSGALGSDRLTVSATTEDGGFLIGVVPTRRQGVAVAQDWDAFGQRQTDSGTVTFDAVSLDHDELLQVPGQAPTPRATLRSQIAQLVMAHLYLGLAEGAFEQGCRYTTTQTRPWSASGVDRAVDDPLVQHRYGDLWLPVRAAQSVAADAVRALDAALGRGEALTAQERGEVAVAGAEAKVLAHRAALAVGSQVFELTGARSTSARFGLDRFWRNARVHTLHDPVDYKIRDVGRYRLDGRIPEPTAYS</sequence>
<organism evidence="16 17">
    <name type="scientific">Roseateles terrae</name>
    <dbReference type="NCBI Taxonomy" id="431060"/>
    <lineage>
        <taxon>Bacteria</taxon>
        <taxon>Pseudomonadati</taxon>
        <taxon>Pseudomonadota</taxon>
        <taxon>Betaproteobacteria</taxon>
        <taxon>Burkholderiales</taxon>
        <taxon>Sphaerotilaceae</taxon>
        <taxon>Roseateles</taxon>
    </lineage>
</organism>
<reference evidence="16 17" key="1">
    <citation type="submission" date="2020-08" db="EMBL/GenBank/DDBJ databases">
        <title>Genomic Encyclopedia of Type Strains, Phase III (KMG-III): the genomes of soil and plant-associated and newly described type strains.</title>
        <authorList>
            <person name="Whitman W."/>
        </authorList>
    </citation>
    <scope>NUCLEOTIDE SEQUENCE [LARGE SCALE GENOMIC DNA]</scope>
    <source>
        <strain evidence="16 17">CECT 7247</strain>
    </source>
</reference>
<evidence type="ECO:0000259" key="14">
    <source>
        <dbReference type="Pfam" id="PF02770"/>
    </source>
</evidence>
<comment type="caution">
    <text evidence="16">The sequence shown here is derived from an EMBL/GenBank/DDBJ whole genome shotgun (WGS) entry which is preliminary data.</text>
</comment>
<dbReference type="InterPro" id="IPR006091">
    <property type="entry name" value="Acyl-CoA_Oxase/DH_mid-dom"/>
</dbReference>
<evidence type="ECO:0000256" key="6">
    <source>
        <dbReference type="ARBA" id="ARBA00023033"/>
    </source>
</evidence>
<dbReference type="InterPro" id="IPR036250">
    <property type="entry name" value="AcylCo_DH-like_C"/>
</dbReference>
<dbReference type="SUPFAM" id="SSF56645">
    <property type="entry name" value="Acyl-CoA dehydrogenase NM domain-like"/>
    <property type="match status" value="1"/>
</dbReference>
<dbReference type="Pfam" id="PF08028">
    <property type="entry name" value="Acyl-CoA_dh_2"/>
    <property type="match status" value="1"/>
</dbReference>
<keyword evidence="3" id="KW-0288">FMN</keyword>
<dbReference type="Pfam" id="PF02770">
    <property type="entry name" value="Acyl-CoA_dh_M"/>
    <property type="match status" value="1"/>
</dbReference>
<dbReference type="Gene3D" id="1.20.140.10">
    <property type="entry name" value="Butyryl-CoA Dehydrogenase, subunit A, domain 3"/>
    <property type="match status" value="1"/>
</dbReference>
<comment type="catalytic activity">
    <reaction evidence="13">
        <text>dibenzothiophene + 2 FMNH2 + 2 O2 = dibenzothiophene 5,5-dioxide + 2 FMN + 2 H2O + 2 H(+)</text>
        <dbReference type="Rhea" id="RHEA:49072"/>
        <dbReference type="ChEBI" id="CHEBI:15377"/>
        <dbReference type="ChEBI" id="CHEBI:15378"/>
        <dbReference type="ChEBI" id="CHEBI:15379"/>
        <dbReference type="ChEBI" id="CHEBI:23681"/>
        <dbReference type="ChEBI" id="CHEBI:57618"/>
        <dbReference type="ChEBI" id="CHEBI:58210"/>
        <dbReference type="ChEBI" id="CHEBI:90356"/>
        <dbReference type="EC" id="1.14.14.21"/>
    </reaction>
</comment>
<gene>
    <name evidence="16" type="ORF">FHS28_001029</name>
</gene>
<evidence type="ECO:0000313" key="16">
    <source>
        <dbReference type="EMBL" id="MBB3193664.1"/>
    </source>
</evidence>
<evidence type="ECO:0000256" key="8">
    <source>
        <dbReference type="ARBA" id="ARBA00034317"/>
    </source>
</evidence>
<evidence type="ECO:0000259" key="15">
    <source>
        <dbReference type="Pfam" id="PF08028"/>
    </source>
</evidence>
<evidence type="ECO:0000256" key="1">
    <source>
        <dbReference type="ARBA" id="ARBA00004496"/>
    </source>
</evidence>
<comment type="pathway">
    <text evidence="7">Sulfur metabolism; dibenzothiophene degradation.</text>
</comment>
<keyword evidence="2" id="KW-0285">Flavoprotein</keyword>
<evidence type="ECO:0000256" key="5">
    <source>
        <dbReference type="ARBA" id="ARBA00023002"/>
    </source>
</evidence>
<evidence type="ECO:0000256" key="11">
    <source>
        <dbReference type="ARBA" id="ARBA00047859"/>
    </source>
</evidence>
<dbReference type="PIRSF" id="PIRSF016578">
    <property type="entry name" value="HsaA"/>
    <property type="match status" value="1"/>
</dbReference>
<evidence type="ECO:0000256" key="7">
    <source>
        <dbReference type="ARBA" id="ARBA00034307"/>
    </source>
</evidence>
<keyword evidence="4" id="KW-0547">Nucleotide-binding</keyword>
<evidence type="ECO:0000256" key="12">
    <source>
        <dbReference type="ARBA" id="ARBA00048445"/>
    </source>
</evidence>
<comment type="subcellular location">
    <subcellularLocation>
        <location evidence="1">Cytoplasm</location>
    </subcellularLocation>
</comment>
<keyword evidence="6" id="KW-0503">Monooxygenase</keyword>
<dbReference type="SUPFAM" id="SSF47203">
    <property type="entry name" value="Acyl-CoA dehydrogenase C-terminal domain-like"/>
    <property type="match status" value="1"/>
</dbReference>
<dbReference type="Gene3D" id="1.10.540.10">
    <property type="entry name" value="Acyl-CoA dehydrogenase/oxidase, N-terminal domain"/>
    <property type="match status" value="1"/>
</dbReference>
<evidence type="ECO:0000313" key="17">
    <source>
        <dbReference type="Proteomes" id="UP000574369"/>
    </source>
</evidence>
<evidence type="ECO:0000256" key="9">
    <source>
        <dbReference type="ARBA" id="ARBA00034328"/>
    </source>
</evidence>
<protein>
    <recommendedName>
        <fullName evidence="10">Dibenzothiophene monooxygenase</fullName>
        <ecNumber evidence="9">1.14.14.21</ecNumber>
    </recommendedName>
</protein>
<feature type="domain" description="Acyl-CoA oxidase/dehydrogenase middle" evidence="14">
    <location>
        <begin position="157"/>
        <end position="233"/>
    </location>
</feature>
<keyword evidence="17" id="KW-1185">Reference proteome</keyword>
<accession>A0ABR6GR16</accession>
<dbReference type="Gene3D" id="2.40.110.10">
    <property type="entry name" value="Butyryl-CoA Dehydrogenase, subunit A, domain 2"/>
    <property type="match status" value="1"/>
</dbReference>
<dbReference type="InterPro" id="IPR013107">
    <property type="entry name" value="Acyl-CoA_DH_C"/>
</dbReference>
<evidence type="ECO:0000256" key="2">
    <source>
        <dbReference type="ARBA" id="ARBA00022630"/>
    </source>
</evidence>
<evidence type="ECO:0000256" key="3">
    <source>
        <dbReference type="ARBA" id="ARBA00022643"/>
    </source>
</evidence>
<dbReference type="PANTHER" id="PTHR43884:SF12">
    <property type="entry name" value="ISOVALERYL-COA DEHYDROGENASE, MITOCHONDRIAL-RELATED"/>
    <property type="match status" value="1"/>
</dbReference>